<reference evidence="2" key="1">
    <citation type="submission" date="2011-03" db="EMBL/GenBank/DDBJ databases">
        <title>Draft genome sequence of Brevundimonas diminuta.</title>
        <authorList>
            <person name="Brown P.J.B."/>
            <person name="Buechlein A."/>
            <person name="Hemmerich C."/>
            <person name="Brun Y.V."/>
        </authorList>
    </citation>
    <scope>NUCLEOTIDE SEQUENCE [LARGE SCALE GENOMIC DNA]</scope>
    <source>
        <strain evidence="2">C19</strain>
    </source>
</reference>
<organism evidence="1 2">
    <name type="scientific">Asticcacaulis biprosthecium C19</name>
    <dbReference type="NCBI Taxonomy" id="715226"/>
    <lineage>
        <taxon>Bacteria</taxon>
        <taxon>Pseudomonadati</taxon>
        <taxon>Pseudomonadota</taxon>
        <taxon>Alphaproteobacteria</taxon>
        <taxon>Caulobacterales</taxon>
        <taxon>Caulobacteraceae</taxon>
        <taxon>Asticcacaulis</taxon>
    </lineage>
</organism>
<dbReference type="HOGENOM" id="CLU_3131820_0_0_5"/>
<evidence type="ECO:0000313" key="1">
    <source>
        <dbReference type="EMBL" id="EGF89699.1"/>
    </source>
</evidence>
<name>F4QSH9_9CAUL</name>
<gene>
    <name evidence="1" type="ORF">ABI_41220</name>
</gene>
<protein>
    <submittedName>
        <fullName evidence="1">Uncharacterized protein</fullName>
    </submittedName>
</protein>
<accession>F4QSH9</accession>
<proteinExistence type="predicted"/>
<dbReference type="STRING" id="715226.ABI_41220"/>
<dbReference type="Proteomes" id="UP000006512">
    <property type="component" value="Unassembled WGS sequence"/>
</dbReference>
<dbReference type="RefSeq" id="WP_006274894.1">
    <property type="nucleotide sequence ID" value="NZ_GL883080.1"/>
</dbReference>
<dbReference type="AlphaFoldDB" id="F4QSH9"/>
<evidence type="ECO:0000313" key="2">
    <source>
        <dbReference type="Proteomes" id="UP000006512"/>
    </source>
</evidence>
<dbReference type="EMBL" id="GL883080">
    <property type="protein sequence ID" value="EGF89699.1"/>
    <property type="molecule type" value="Genomic_DNA"/>
</dbReference>
<keyword evidence="2" id="KW-1185">Reference proteome</keyword>
<sequence>MKKTKVASVFLAVTLTLSFGTWFADLFRASFASVSSSSGSYNRAESEFN</sequence>